<proteinExistence type="predicted"/>
<evidence type="ECO:0000256" key="3">
    <source>
        <dbReference type="ARBA" id="ARBA00023163"/>
    </source>
</evidence>
<dbReference type="InterPro" id="IPR001584">
    <property type="entry name" value="Integrase_cat-core"/>
</dbReference>
<dbReference type="GO" id="GO:0003700">
    <property type="term" value="F:DNA-binding transcription factor activity"/>
    <property type="evidence" value="ECO:0007669"/>
    <property type="project" value="InterPro"/>
</dbReference>
<accession>A0A6J4PJF9</accession>
<evidence type="ECO:0000256" key="2">
    <source>
        <dbReference type="ARBA" id="ARBA00023125"/>
    </source>
</evidence>
<protein>
    <recommendedName>
        <fullName evidence="7">HTH araC/xylS-type domain-containing protein</fullName>
    </recommendedName>
</protein>
<dbReference type="GO" id="GO:0015074">
    <property type="term" value="P:DNA integration"/>
    <property type="evidence" value="ECO:0007669"/>
    <property type="project" value="InterPro"/>
</dbReference>
<dbReference type="GO" id="GO:0043565">
    <property type="term" value="F:sequence-specific DNA binding"/>
    <property type="evidence" value="ECO:0007669"/>
    <property type="project" value="InterPro"/>
</dbReference>
<dbReference type="PANTHER" id="PTHR46796:SF6">
    <property type="entry name" value="ARAC SUBFAMILY"/>
    <property type="match status" value="1"/>
</dbReference>
<name>A0A6J4PJF9_9ACTN</name>
<dbReference type="PROSITE" id="PS50994">
    <property type="entry name" value="INTEGRASE"/>
    <property type="match status" value="1"/>
</dbReference>
<organism evidence="6">
    <name type="scientific">uncultured Rubrobacteraceae bacterium</name>
    <dbReference type="NCBI Taxonomy" id="349277"/>
    <lineage>
        <taxon>Bacteria</taxon>
        <taxon>Bacillati</taxon>
        <taxon>Actinomycetota</taxon>
        <taxon>Rubrobacteria</taxon>
        <taxon>Rubrobacterales</taxon>
        <taxon>Rubrobacteraceae</taxon>
        <taxon>environmental samples</taxon>
    </lineage>
</organism>
<dbReference type="EMBL" id="CADCUZ010000074">
    <property type="protein sequence ID" value="CAA9417169.1"/>
    <property type="molecule type" value="Genomic_DNA"/>
</dbReference>
<evidence type="ECO:0000259" key="5">
    <source>
        <dbReference type="PROSITE" id="PS50994"/>
    </source>
</evidence>
<evidence type="ECO:0008006" key="7">
    <source>
        <dbReference type="Google" id="ProtNLM"/>
    </source>
</evidence>
<dbReference type="Pfam" id="PF00165">
    <property type="entry name" value="HTH_AraC"/>
    <property type="match status" value="1"/>
</dbReference>
<dbReference type="AlphaFoldDB" id="A0A6J4PJF9"/>
<dbReference type="InterPro" id="IPR009057">
    <property type="entry name" value="Homeodomain-like_sf"/>
</dbReference>
<dbReference type="InterPro" id="IPR018060">
    <property type="entry name" value="HTH_AraC"/>
</dbReference>
<feature type="domain" description="Integrase catalytic" evidence="5">
    <location>
        <begin position="45"/>
        <end position="187"/>
    </location>
</feature>
<evidence type="ECO:0000313" key="6">
    <source>
        <dbReference type="EMBL" id="CAA9417169.1"/>
    </source>
</evidence>
<evidence type="ECO:0000259" key="4">
    <source>
        <dbReference type="PROSITE" id="PS01124"/>
    </source>
</evidence>
<dbReference type="InterPro" id="IPR012337">
    <property type="entry name" value="RNaseH-like_sf"/>
</dbReference>
<reference evidence="6" key="1">
    <citation type="submission" date="2020-02" db="EMBL/GenBank/DDBJ databases">
        <authorList>
            <person name="Meier V. D."/>
        </authorList>
    </citation>
    <scope>NUCLEOTIDE SEQUENCE</scope>
    <source>
        <strain evidence="6">AVDCRST_MAG55</strain>
    </source>
</reference>
<gene>
    <name evidence="6" type="ORF">AVDCRST_MAG55-1730</name>
</gene>
<dbReference type="InterPro" id="IPR050204">
    <property type="entry name" value="AraC_XylS_family_regulators"/>
</dbReference>
<evidence type="ECO:0000256" key="1">
    <source>
        <dbReference type="ARBA" id="ARBA00023015"/>
    </source>
</evidence>
<dbReference type="SUPFAM" id="SSF46689">
    <property type="entry name" value="Homeodomain-like"/>
    <property type="match status" value="1"/>
</dbReference>
<feature type="domain" description="HTH araC/xylS-type" evidence="4">
    <location>
        <begin position="22"/>
        <end position="91"/>
    </location>
</feature>
<dbReference type="Gene3D" id="1.10.10.60">
    <property type="entry name" value="Homeodomain-like"/>
    <property type="match status" value="1"/>
</dbReference>
<keyword evidence="2" id="KW-0238">DNA-binding</keyword>
<keyword evidence="3" id="KW-0804">Transcription</keyword>
<dbReference type="PROSITE" id="PS01124">
    <property type="entry name" value="HTH_ARAC_FAMILY_2"/>
    <property type="match status" value="1"/>
</dbReference>
<keyword evidence="1" id="KW-0805">Transcription regulation</keyword>
<dbReference type="PANTHER" id="PTHR46796">
    <property type="entry name" value="HTH-TYPE TRANSCRIPTIONAL ACTIVATOR RHAS-RELATED"/>
    <property type="match status" value="1"/>
</dbReference>
<sequence>MGDRDKEIARGPAGLVQKRAISRALEYVHDNLAGNLSLQGLAGAAGYSPHHFARLFKEATGLPPHRYVVSVMDNHSRCILASAVTRTQDLASYLSVLYAAVERYGSPEALVTDGGGVFRAKQARAVYEALGIAKHEIERGRPWQNYVESTFNVQRCMADWHFAKAEDWTELTLAHERFVEDYNGLHR</sequence>
<dbReference type="SUPFAM" id="SSF53098">
    <property type="entry name" value="Ribonuclease H-like"/>
    <property type="match status" value="1"/>
</dbReference>